<dbReference type="EMBL" id="CAJVQC010022721">
    <property type="protein sequence ID" value="CAG8719332.1"/>
    <property type="molecule type" value="Genomic_DNA"/>
</dbReference>
<evidence type="ECO:0000313" key="2">
    <source>
        <dbReference type="Proteomes" id="UP000789920"/>
    </source>
</evidence>
<reference evidence="1" key="1">
    <citation type="submission" date="2021-06" db="EMBL/GenBank/DDBJ databases">
        <authorList>
            <person name="Kallberg Y."/>
            <person name="Tangrot J."/>
            <person name="Rosling A."/>
        </authorList>
    </citation>
    <scope>NUCLEOTIDE SEQUENCE</scope>
    <source>
        <strain evidence="1">MA461A</strain>
    </source>
</reference>
<name>A0ACA9PWB4_9GLOM</name>
<comment type="caution">
    <text evidence="1">The sequence shown here is derived from an EMBL/GenBank/DDBJ whole genome shotgun (WGS) entry which is preliminary data.</text>
</comment>
<gene>
    <name evidence="1" type="ORF">RPERSI_LOCUS11162</name>
</gene>
<dbReference type="Proteomes" id="UP000789920">
    <property type="component" value="Unassembled WGS sequence"/>
</dbReference>
<keyword evidence="2" id="KW-1185">Reference proteome</keyword>
<feature type="non-terminal residue" evidence="1">
    <location>
        <position position="276"/>
    </location>
</feature>
<proteinExistence type="predicted"/>
<evidence type="ECO:0000313" key="1">
    <source>
        <dbReference type="EMBL" id="CAG8719332.1"/>
    </source>
</evidence>
<protein>
    <submittedName>
        <fullName evidence="1">29089_t:CDS:1</fullName>
    </submittedName>
</protein>
<sequence>MDYLIGTCYQCAKCLYCKEDFLKSSCECDKNIAPTTRNPDSKTKYNYNTEFTENFKFSFCFACNSKWYRIGKAKPTKSKLTKSTKSKSTRSTNSKSTKSISPTEHASFDTNNHITNISETNKLDDHTTFDTNNYITNISETHKLDVHTTFNTNKHITNIPEINDHTAFDTPIYDEFKDLLDEDVKVSDLENDNFSRLLDELDNKDNKYETDSCGKFHYQILSHIQYQLNDTTITQNDYVLSYKVTKETRSRTQIINESDFKSFFENYNQATNRKKE</sequence>
<accession>A0ACA9PWB4</accession>
<organism evidence="1 2">
    <name type="scientific">Racocetra persica</name>
    <dbReference type="NCBI Taxonomy" id="160502"/>
    <lineage>
        <taxon>Eukaryota</taxon>
        <taxon>Fungi</taxon>
        <taxon>Fungi incertae sedis</taxon>
        <taxon>Mucoromycota</taxon>
        <taxon>Glomeromycotina</taxon>
        <taxon>Glomeromycetes</taxon>
        <taxon>Diversisporales</taxon>
        <taxon>Gigasporaceae</taxon>
        <taxon>Racocetra</taxon>
    </lineage>
</organism>